<organism evidence="1 2">
    <name type="scientific">Dallia pectoralis</name>
    <name type="common">Alaska blackfish</name>
    <dbReference type="NCBI Taxonomy" id="75939"/>
    <lineage>
        <taxon>Eukaryota</taxon>
        <taxon>Metazoa</taxon>
        <taxon>Chordata</taxon>
        <taxon>Craniata</taxon>
        <taxon>Vertebrata</taxon>
        <taxon>Euteleostomi</taxon>
        <taxon>Actinopterygii</taxon>
        <taxon>Neopterygii</taxon>
        <taxon>Teleostei</taxon>
        <taxon>Protacanthopterygii</taxon>
        <taxon>Esociformes</taxon>
        <taxon>Umbridae</taxon>
        <taxon>Dallia</taxon>
    </lineage>
</organism>
<keyword evidence="2" id="KW-1185">Reference proteome</keyword>
<reference evidence="1" key="1">
    <citation type="submission" date="2021-05" db="EMBL/GenBank/DDBJ databases">
        <authorList>
            <person name="Pan Q."/>
            <person name="Jouanno E."/>
            <person name="Zahm M."/>
            <person name="Klopp C."/>
            <person name="Cabau C."/>
            <person name="Louis A."/>
            <person name="Berthelot C."/>
            <person name="Parey E."/>
            <person name="Roest Crollius H."/>
            <person name="Montfort J."/>
            <person name="Robinson-Rechavi M."/>
            <person name="Bouchez O."/>
            <person name="Lampietro C."/>
            <person name="Lopez Roques C."/>
            <person name="Donnadieu C."/>
            <person name="Postlethwait J."/>
            <person name="Bobe J."/>
            <person name="Dillon D."/>
            <person name="Chandos A."/>
            <person name="von Hippel F."/>
            <person name="Guiguen Y."/>
        </authorList>
    </citation>
    <scope>NUCLEOTIDE SEQUENCE</scope>
    <source>
        <strain evidence="1">YG-Jan2019</strain>
    </source>
</reference>
<accession>A0ACC2GUE9</accession>
<evidence type="ECO:0000313" key="1">
    <source>
        <dbReference type="EMBL" id="KAJ8007408.1"/>
    </source>
</evidence>
<dbReference type="Proteomes" id="UP001157502">
    <property type="component" value="Chromosome 9"/>
</dbReference>
<evidence type="ECO:0000313" key="2">
    <source>
        <dbReference type="Proteomes" id="UP001157502"/>
    </source>
</evidence>
<proteinExistence type="predicted"/>
<gene>
    <name evidence="1" type="ORF">DPEC_G00117190</name>
</gene>
<name>A0ACC2GUE9_DALPE</name>
<dbReference type="EMBL" id="CM055736">
    <property type="protein sequence ID" value="KAJ8007408.1"/>
    <property type="molecule type" value="Genomic_DNA"/>
</dbReference>
<protein>
    <submittedName>
        <fullName evidence="1">Uncharacterized protein</fullName>
    </submittedName>
</protein>
<sequence length="102" mass="11239">MREVFCGDLTPLTLTTSSPLPTIGTPPDPRGPTSSHGPPRDTRGGCTGGVKLRIKNRFGWRPSILAPSRRHFSWVTRLSWASVQFRQSPSKQKCFNTSSGDK</sequence>
<comment type="caution">
    <text evidence="1">The sequence shown here is derived from an EMBL/GenBank/DDBJ whole genome shotgun (WGS) entry which is preliminary data.</text>
</comment>